<evidence type="ECO:0000256" key="1">
    <source>
        <dbReference type="SAM" id="MobiDB-lite"/>
    </source>
</evidence>
<dbReference type="Proteomes" id="UP000256970">
    <property type="component" value="Unassembled WGS sequence"/>
</dbReference>
<dbReference type="GO" id="GO:0080120">
    <property type="term" value="P:CAAX-box protein maturation"/>
    <property type="evidence" value="ECO:0007669"/>
    <property type="project" value="UniProtKB-ARBA"/>
</dbReference>
<dbReference type="Pfam" id="PF02517">
    <property type="entry name" value="Rce1-like"/>
    <property type="match status" value="1"/>
</dbReference>
<dbReference type="InterPro" id="IPR003675">
    <property type="entry name" value="Rce1/LyrA-like_dom"/>
</dbReference>
<evidence type="ECO:0000313" key="3">
    <source>
        <dbReference type="EMBL" id="SZX77527.1"/>
    </source>
</evidence>
<feature type="region of interest" description="Disordered" evidence="1">
    <location>
        <begin position="1"/>
        <end position="107"/>
    </location>
</feature>
<dbReference type="AlphaFoldDB" id="A0A383WJ85"/>
<dbReference type="PANTHER" id="PTHR43592">
    <property type="entry name" value="CAAX AMINO TERMINAL PROTEASE"/>
    <property type="match status" value="1"/>
</dbReference>
<organism evidence="3 4">
    <name type="scientific">Tetradesmus obliquus</name>
    <name type="common">Green alga</name>
    <name type="synonym">Acutodesmus obliquus</name>
    <dbReference type="NCBI Taxonomy" id="3088"/>
    <lineage>
        <taxon>Eukaryota</taxon>
        <taxon>Viridiplantae</taxon>
        <taxon>Chlorophyta</taxon>
        <taxon>core chlorophytes</taxon>
        <taxon>Chlorophyceae</taxon>
        <taxon>CS clade</taxon>
        <taxon>Sphaeropleales</taxon>
        <taxon>Scenedesmaceae</taxon>
        <taxon>Tetradesmus</taxon>
    </lineage>
</organism>
<sequence>MLRKPSSSLVQGSRFSPAATALSAKQHPQQHFGHLPKHRRAAPLQAAEKPEKLPAGVASDAAQQQQHAAAPQQQQQPATPQLLQLQSHRQQQQRQRDAASGELAAAQPALQQQVSQLDATRARYEVPWDIWEFIQVTAAVWVINMAIPFAVLSSAAHVQGFELSTIPTAEKELLNLLCQVLQLGSTAFIINSSTSKHQPLPKPCRCASQSVAGAAAAAAAAAAEEWRHLAGLHQDDVGTLALVLGALLLAPATEELYFRGYVLPSLTKWTHPGLAVLLTGLLFASAHPADSFLPEALLGCILSGSLLAADGNLLVPLLAHSMYNAVVLGTEFLL</sequence>
<reference evidence="3 4" key="1">
    <citation type="submission" date="2016-10" db="EMBL/GenBank/DDBJ databases">
        <authorList>
            <person name="Cai Z."/>
        </authorList>
    </citation>
    <scope>NUCLEOTIDE SEQUENCE [LARGE SCALE GENOMIC DNA]</scope>
</reference>
<dbReference type="GO" id="GO:0004175">
    <property type="term" value="F:endopeptidase activity"/>
    <property type="evidence" value="ECO:0007669"/>
    <property type="project" value="UniProtKB-ARBA"/>
</dbReference>
<proteinExistence type="predicted"/>
<dbReference type="PANTHER" id="PTHR43592:SF15">
    <property type="entry name" value="CAAX AMINO TERMINAL PROTEASE FAMILY PROTEIN"/>
    <property type="match status" value="1"/>
</dbReference>
<feature type="domain" description="CAAX prenyl protease 2/Lysostaphin resistance protein A-like" evidence="2">
    <location>
        <begin position="239"/>
        <end position="326"/>
    </location>
</feature>
<evidence type="ECO:0000313" key="4">
    <source>
        <dbReference type="Proteomes" id="UP000256970"/>
    </source>
</evidence>
<evidence type="ECO:0000259" key="2">
    <source>
        <dbReference type="Pfam" id="PF02517"/>
    </source>
</evidence>
<feature type="compositionally biased region" description="Polar residues" evidence="1">
    <location>
        <begin position="1"/>
        <end position="14"/>
    </location>
</feature>
<keyword evidence="4" id="KW-1185">Reference proteome</keyword>
<feature type="compositionally biased region" description="Low complexity" evidence="1">
    <location>
        <begin position="61"/>
        <end position="93"/>
    </location>
</feature>
<protein>
    <recommendedName>
        <fullName evidence="2">CAAX prenyl protease 2/Lysostaphin resistance protein A-like domain-containing protein</fullName>
    </recommendedName>
</protein>
<gene>
    <name evidence="3" type="ORF">BQ4739_LOCUS17884</name>
</gene>
<dbReference type="EMBL" id="FNXT01001288">
    <property type="protein sequence ID" value="SZX77527.1"/>
    <property type="molecule type" value="Genomic_DNA"/>
</dbReference>
<accession>A0A383WJ85</accession>
<name>A0A383WJ85_TETOB</name>